<keyword evidence="3" id="KW-1134">Transmembrane beta strand</keyword>
<reference evidence="10" key="1">
    <citation type="submission" date="2020-10" db="EMBL/GenBank/DDBJ databases">
        <title>Phylogeny of dyella-like bacteria.</title>
        <authorList>
            <person name="Fu J."/>
        </authorList>
    </citation>
    <scope>NUCLEOTIDE SEQUENCE</scope>
    <source>
        <strain evidence="10">DHON07</strain>
    </source>
</reference>
<keyword evidence="5" id="KW-0472">Membrane</keyword>
<dbReference type="Gene3D" id="2.40.170.20">
    <property type="entry name" value="TonB-dependent receptor, beta-barrel domain"/>
    <property type="match status" value="1"/>
</dbReference>
<feature type="chain" id="PRO_5045794902" evidence="7">
    <location>
        <begin position="33"/>
        <end position="1061"/>
    </location>
</feature>
<evidence type="ECO:0000256" key="7">
    <source>
        <dbReference type="SAM" id="SignalP"/>
    </source>
</evidence>
<feature type="signal peptide" evidence="7">
    <location>
        <begin position="1"/>
        <end position="32"/>
    </location>
</feature>
<comment type="subcellular location">
    <subcellularLocation>
        <location evidence="1">Cell outer membrane</location>
        <topology evidence="1">Multi-pass membrane protein</topology>
    </subcellularLocation>
</comment>
<evidence type="ECO:0000313" key="11">
    <source>
        <dbReference type="Proteomes" id="UP001430193"/>
    </source>
</evidence>
<proteinExistence type="predicted"/>
<dbReference type="Gene3D" id="2.60.40.1120">
    <property type="entry name" value="Carboxypeptidase-like, regulatory domain"/>
    <property type="match status" value="1"/>
</dbReference>
<evidence type="ECO:0000256" key="2">
    <source>
        <dbReference type="ARBA" id="ARBA00022448"/>
    </source>
</evidence>
<dbReference type="InterPro" id="IPR057601">
    <property type="entry name" value="Oar-like_b-barrel"/>
</dbReference>
<dbReference type="PANTHER" id="PTHR30069">
    <property type="entry name" value="TONB-DEPENDENT OUTER MEMBRANE RECEPTOR"/>
    <property type="match status" value="1"/>
</dbReference>
<evidence type="ECO:0000256" key="1">
    <source>
        <dbReference type="ARBA" id="ARBA00004571"/>
    </source>
</evidence>
<name>A0ABS2KBH2_9GAMM</name>
<keyword evidence="7" id="KW-0732">Signal</keyword>
<dbReference type="Gene3D" id="2.170.130.10">
    <property type="entry name" value="TonB-dependent receptor, plug domain"/>
    <property type="match status" value="1"/>
</dbReference>
<gene>
    <name evidence="10" type="ORF">ISS99_03175</name>
</gene>
<dbReference type="InterPro" id="IPR012910">
    <property type="entry name" value="Plug_dom"/>
</dbReference>
<dbReference type="Pfam" id="PF25183">
    <property type="entry name" value="OMP_b-brl_4"/>
    <property type="match status" value="1"/>
</dbReference>
<comment type="caution">
    <text evidence="10">The sequence shown here is derived from an EMBL/GenBank/DDBJ whole genome shotgun (WGS) entry which is preliminary data.</text>
</comment>
<dbReference type="EMBL" id="JADIKF010000034">
    <property type="protein sequence ID" value="MBM7128514.1"/>
    <property type="molecule type" value="Genomic_DNA"/>
</dbReference>
<dbReference type="Pfam" id="PF07715">
    <property type="entry name" value="Plug"/>
    <property type="match status" value="1"/>
</dbReference>
<evidence type="ECO:0000313" key="10">
    <source>
        <dbReference type="EMBL" id="MBM7128514.1"/>
    </source>
</evidence>
<evidence type="ECO:0000256" key="3">
    <source>
        <dbReference type="ARBA" id="ARBA00022452"/>
    </source>
</evidence>
<keyword evidence="2" id="KW-0813">Transport</keyword>
<keyword evidence="10" id="KW-0675">Receptor</keyword>
<organism evidence="10 11">
    <name type="scientific">Dyella mobilis</name>
    <dbReference type="NCBI Taxonomy" id="1849582"/>
    <lineage>
        <taxon>Bacteria</taxon>
        <taxon>Pseudomonadati</taxon>
        <taxon>Pseudomonadota</taxon>
        <taxon>Gammaproteobacteria</taxon>
        <taxon>Lysobacterales</taxon>
        <taxon>Rhodanobacteraceae</taxon>
        <taxon>Dyella</taxon>
    </lineage>
</organism>
<dbReference type="RefSeq" id="WP_204630138.1">
    <property type="nucleotide sequence ID" value="NZ_BSOC01000008.1"/>
</dbReference>
<keyword evidence="11" id="KW-1185">Reference proteome</keyword>
<dbReference type="InterPro" id="IPR013784">
    <property type="entry name" value="Carb-bd-like_fold"/>
</dbReference>
<protein>
    <submittedName>
        <fullName evidence="10">TonB-dependent receptor</fullName>
    </submittedName>
</protein>
<dbReference type="InterPro" id="IPR039426">
    <property type="entry name" value="TonB-dep_rcpt-like"/>
</dbReference>
<feature type="domain" description="TonB-dependent receptor plug" evidence="8">
    <location>
        <begin position="137"/>
        <end position="237"/>
    </location>
</feature>
<evidence type="ECO:0000256" key="5">
    <source>
        <dbReference type="ARBA" id="ARBA00023136"/>
    </source>
</evidence>
<dbReference type="Pfam" id="PF13620">
    <property type="entry name" value="CarboxypepD_reg"/>
    <property type="match status" value="1"/>
</dbReference>
<keyword evidence="4" id="KW-0812">Transmembrane</keyword>
<keyword evidence="6" id="KW-0998">Cell outer membrane</keyword>
<dbReference type="SUPFAM" id="SSF49452">
    <property type="entry name" value="Starch-binding domain-like"/>
    <property type="match status" value="1"/>
</dbReference>
<dbReference type="InterPro" id="IPR036942">
    <property type="entry name" value="Beta-barrel_TonB_sf"/>
</dbReference>
<evidence type="ECO:0000256" key="4">
    <source>
        <dbReference type="ARBA" id="ARBA00022692"/>
    </source>
</evidence>
<evidence type="ECO:0000259" key="8">
    <source>
        <dbReference type="Pfam" id="PF07715"/>
    </source>
</evidence>
<dbReference type="SUPFAM" id="SSF56935">
    <property type="entry name" value="Porins"/>
    <property type="match status" value="1"/>
</dbReference>
<feature type="domain" description="TonB-dependent transporter Oar-like beta-barrel" evidence="9">
    <location>
        <begin position="604"/>
        <end position="1012"/>
    </location>
</feature>
<accession>A0ABS2KBH2</accession>
<dbReference type="InterPro" id="IPR037066">
    <property type="entry name" value="Plug_dom_sf"/>
</dbReference>
<sequence length="1061" mass="114403">MQIRQHNNTPNYRRIALSIALVLGVDSGAVLAQSTSGSIYGSARAGAEVTITNEGNGSSRNVTVGPNGAFQFNALLPGKYVVKLADGGSTSTQEVTVLAGQGANVNLAVTASAVSAKAKNLDTISVTANSLANIDVSSAQTNTVITAEQMKTLPIPRNVTAIALLTPGAVKGDSSFGNLASFGGASVAENAYYVNGFNVTNQFDSLSFSQVPFEAIDQESVQDGGYGAEYGNATGGVISVQTKRGTNEWKGGVDVTWNPVSLMAKQPNIYLKNGNPWYNASRNNNYAIGNSGSTYPIDFSSRWNAWLGGPLIKDKLFIFGLVSGTKTNSSGYGYVDQAGGGGYTALTEKDPYWLLKLDWNINDSNILEYTGFNDTRHVSTDVYYDGFGDNGHSPYHYDYQGVVKQKLGGQTNILKYTSYITDDLTLTMQYGKNQNHRINTAIAADGTVESYDGNILNAANAPGCPAITDLRNPVVAGQIAPYAHCNFIPGGVLTTDNGQDKRSSFRIDLEYKLGDHDITGGWSRDRTSSSTGQAYEGGAQWVYGPLNPETSGAAPEDNQVTNYVFATGAKVSTTQRAAYLQDNWHITDNFLLRLGLRNDQFNNQNGLGQTYAKQDHNLQPRLGFSWDVHGDSTLKIYGSAGDYSLPIDAGVAIRGASASLYSTQSFTYTGVDPVTGVPQGLTPLTPVQYLNFETGSTPNPTSYTTANLKPFKQREFILGAQQQVGDWTVGAKAAYRKVLNGIDDICDFRPIAAYANAMYGFGYRTDSLAPMMADGSNANPGLIGCFIANPGNGVQLMLPLDPNSNQLYPVNLSGEQIGEPRYKRNYYALSLTAERNFNNTYYLNFSYTYARSYGNTEGLVDSNIGQADTGTSELFDYPEIMYGANGNQPNNHKHTFKAYGAYKLSNEWTIGANLLVQTGRPRNCYGDNPADLGVVGGYAGGKNPEPGQPSVSSGTSPYIYCVVNGVGAVLPRGSAGNTPTLWQLDLNAAYKPEWFKGLTMRATVFNVFNRHTPVSVYENQNAFYTPSANGGTWQTLNDTKYLVPTGYQAPRYVQLNAEYDF</sequence>
<dbReference type="Proteomes" id="UP001430193">
    <property type="component" value="Unassembled WGS sequence"/>
</dbReference>
<evidence type="ECO:0000256" key="6">
    <source>
        <dbReference type="ARBA" id="ARBA00023237"/>
    </source>
</evidence>
<dbReference type="PANTHER" id="PTHR30069:SF46">
    <property type="entry name" value="OAR PROTEIN"/>
    <property type="match status" value="1"/>
</dbReference>
<evidence type="ECO:0000259" key="9">
    <source>
        <dbReference type="Pfam" id="PF25183"/>
    </source>
</evidence>